<dbReference type="EMBL" id="JAGGNH010000003">
    <property type="protein sequence ID" value="KAJ0979645.1"/>
    <property type="molecule type" value="Genomic_DNA"/>
</dbReference>
<dbReference type="PANTHER" id="PTHR17630:SF44">
    <property type="entry name" value="PROTEIN AIM2"/>
    <property type="match status" value="1"/>
</dbReference>
<dbReference type="PANTHER" id="PTHR17630">
    <property type="entry name" value="DIENELACTONE HYDROLASE"/>
    <property type="match status" value="1"/>
</dbReference>
<dbReference type="InterPro" id="IPR002925">
    <property type="entry name" value="Dienelactn_hydro"/>
</dbReference>
<sequence>MASSQSQCCENPPTLNPLSGGGSVVEDLGGLKAYTAGSPDSKLAVLLVSDVYGFEAPNLRKLADKVALAGFFVVVPDFFHGDPLVPEKVPITTWLQAHGTNKGFEEAKPIVQALKNTGISAIGAAGLCWGAKVVAELAKSDDIKAAVMLHPSLVTVDDIKEIKAPLAVLGAENDHISPPALLKEFEEIISARSELDGYVKIFPGVAHGWTVRYDVNDEAAVKNAEEAHKHMLEWFSKYLN</sequence>
<dbReference type="GO" id="GO:0016787">
    <property type="term" value="F:hydrolase activity"/>
    <property type="evidence" value="ECO:0007669"/>
    <property type="project" value="InterPro"/>
</dbReference>
<proteinExistence type="predicted"/>
<dbReference type="SUPFAM" id="SSF53474">
    <property type="entry name" value="alpha/beta-Hydrolases"/>
    <property type="match status" value="1"/>
</dbReference>
<evidence type="ECO:0000256" key="1">
    <source>
        <dbReference type="SAM" id="MobiDB-lite"/>
    </source>
</evidence>
<dbReference type="Proteomes" id="UP001085076">
    <property type="component" value="Miscellaneous, Linkage group lg03"/>
</dbReference>
<reference evidence="3" key="2">
    <citation type="journal article" date="2022" name="Hortic Res">
        <title>The genome of Dioscorea zingiberensis sheds light on the biosynthesis, origin and evolution of the medicinally important diosgenin saponins.</title>
        <authorList>
            <person name="Li Y."/>
            <person name="Tan C."/>
            <person name="Li Z."/>
            <person name="Guo J."/>
            <person name="Li S."/>
            <person name="Chen X."/>
            <person name="Wang C."/>
            <person name="Dai X."/>
            <person name="Yang H."/>
            <person name="Song W."/>
            <person name="Hou L."/>
            <person name="Xu J."/>
            <person name="Tong Z."/>
            <person name="Xu A."/>
            <person name="Yuan X."/>
            <person name="Wang W."/>
            <person name="Yang Q."/>
            <person name="Chen L."/>
            <person name="Sun Z."/>
            <person name="Wang K."/>
            <person name="Pan B."/>
            <person name="Chen J."/>
            <person name="Bao Y."/>
            <person name="Liu F."/>
            <person name="Qi X."/>
            <person name="Gang D.R."/>
            <person name="Wen J."/>
            <person name="Li J."/>
        </authorList>
    </citation>
    <scope>NUCLEOTIDE SEQUENCE</scope>
    <source>
        <strain evidence="3">Dzin_1.0</strain>
    </source>
</reference>
<dbReference type="OrthoDB" id="17560at2759"/>
<dbReference type="AlphaFoldDB" id="A0A9D5CWJ6"/>
<protein>
    <recommendedName>
        <fullName evidence="2">Dienelactone hydrolase domain-containing protein</fullName>
    </recommendedName>
</protein>
<dbReference type="Gene3D" id="3.40.50.1820">
    <property type="entry name" value="alpha/beta hydrolase"/>
    <property type="match status" value="1"/>
</dbReference>
<dbReference type="Pfam" id="PF01738">
    <property type="entry name" value="DLH"/>
    <property type="match status" value="1"/>
</dbReference>
<organism evidence="3 4">
    <name type="scientific">Dioscorea zingiberensis</name>
    <dbReference type="NCBI Taxonomy" id="325984"/>
    <lineage>
        <taxon>Eukaryota</taxon>
        <taxon>Viridiplantae</taxon>
        <taxon>Streptophyta</taxon>
        <taxon>Embryophyta</taxon>
        <taxon>Tracheophyta</taxon>
        <taxon>Spermatophyta</taxon>
        <taxon>Magnoliopsida</taxon>
        <taxon>Liliopsida</taxon>
        <taxon>Dioscoreales</taxon>
        <taxon>Dioscoreaceae</taxon>
        <taxon>Dioscorea</taxon>
    </lineage>
</organism>
<keyword evidence="4" id="KW-1185">Reference proteome</keyword>
<evidence type="ECO:0000313" key="4">
    <source>
        <dbReference type="Proteomes" id="UP001085076"/>
    </source>
</evidence>
<accession>A0A9D5CWJ6</accession>
<feature type="domain" description="Dienelactone hydrolase" evidence="2">
    <location>
        <begin position="32"/>
        <end position="239"/>
    </location>
</feature>
<gene>
    <name evidence="3" type="ORF">J5N97_015119</name>
</gene>
<reference evidence="3" key="1">
    <citation type="submission" date="2021-03" db="EMBL/GenBank/DDBJ databases">
        <authorList>
            <person name="Li Z."/>
            <person name="Yang C."/>
        </authorList>
    </citation>
    <scope>NUCLEOTIDE SEQUENCE</scope>
    <source>
        <strain evidence="3">Dzin_1.0</strain>
        <tissue evidence="3">Leaf</tissue>
    </source>
</reference>
<comment type="caution">
    <text evidence="3">The sequence shown here is derived from an EMBL/GenBank/DDBJ whole genome shotgun (WGS) entry which is preliminary data.</text>
</comment>
<feature type="region of interest" description="Disordered" evidence="1">
    <location>
        <begin position="1"/>
        <end position="20"/>
    </location>
</feature>
<evidence type="ECO:0000259" key="2">
    <source>
        <dbReference type="Pfam" id="PF01738"/>
    </source>
</evidence>
<evidence type="ECO:0000313" key="3">
    <source>
        <dbReference type="EMBL" id="KAJ0979645.1"/>
    </source>
</evidence>
<dbReference type="InterPro" id="IPR029058">
    <property type="entry name" value="AB_hydrolase_fold"/>
</dbReference>
<name>A0A9D5CWJ6_9LILI</name>